<accession>A0A4Q1RK41</accession>
<keyword evidence="2" id="KW-1133">Transmembrane helix</keyword>
<keyword evidence="2" id="KW-0812">Transmembrane</keyword>
<feature type="region of interest" description="Disordered" evidence="1">
    <location>
        <begin position="1"/>
        <end position="31"/>
    </location>
</feature>
<feature type="compositionally biased region" description="Polar residues" evidence="1">
    <location>
        <begin position="1"/>
        <end position="11"/>
    </location>
</feature>
<organism evidence="3 4">
    <name type="scientific">Blautia faecicola</name>
    <dbReference type="NCBI Taxonomy" id="2509240"/>
    <lineage>
        <taxon>Bacteria</taxon>
        <taxon>Bacillati</taxon>
        <taxon>Bacillota</taxon>
        <taxon>Clostridia</taxon>
        <taxon>Lachnospirales</taxon>
        <taxon>Lachnospiraceae</taxon>
        <taxon>Blautia</taxon>
    </lineage>
</organism>
<evidence type="ECO:0008006" key="5">
    <source>
        <dbReference type="Google" id="ProtNLM"/>
    </source>
</evidence>
<keyword evidence="2" id="KW-0472">Membrane</keyword>
<feature type="transmembrane region" description="Helical" evidence="2">
    <location>
        <begin position="75"/>
        <end position="96"/>
    </location>
</feature>
<feature type="transmembrane region" description="Helical" evidence="2">
    <location>
        <begin position="39"/>
        <end position="63"/>
    </location>
</feature>
<dbReference type="EMBL" id="SDKC01000001">
    <property type="protein sequence ID" value="RXS76113.1"/>
    <property type="molecule type" value="Genomic_DNA"/>
</dbReference>
<name>A0A4Q1RK41_9FIRM</name>
<dbReference type="OrthoDB" id="2066005at2"/>
<evidence type="ECO:0000313" key="4">
    <source>
        <dbReference type="Proteomes" id="UP000290106"/>
    </source>
</evidence>
<sequence length="120" mass="13136">MYNDQQPNPGSWQEAEQRITPPPKRGNGFSTASMTAGTLSLFFLVSGLSFPVGALGILFALLSRKGDKMDSQARLGCILSSIGLCLGIAIFIYAAVTVYQNFPELLQQYQQLYEMYQGGM</sequence>
<comment type="caution">
    <text evidence="3">The sequence shown here is derived from an EMBL/GenBank/DDBJ whole genome shotgun (WGS) entry which is preliminary data.</text>
</comment>
<evidence type="ECO:0000256" key="1">
    <source>
        <dbReference type="SAM" id="MobiDB-lite"/>
    </source>
</evidence>
<proteinExistence type="predicted"/>
<dbReference type="Proteomes" id="UP000290106">
    <property type="component" value="Unassembled WGS sequence"/>
</dbReference>
<protein>
    <recommendedName>
        <fullName evidence="5">DUF4190 domain-containing protein</fullName>
    </recommendedName>
</protein>
<gene>
    <name evidence="3" type="ORF">ETP43_13520</name>
</gene>
<reference evidence="3 4" key="1">
    <citation type="submission" date="2019-01" db="EMBL/GenBank/DDBJ databases">
        <title>Blautia sp. nov. KGMB01111 isolated human feces.</title>
        <authorList>
            <person name="Park J.-E."/>
            <person name="Kim J.-S."/>
            <person name="Park S.-H."/>
        </authorList>
    </citation>
    <scope>NUCLEOTIDE SEQUENCE [LARGE SCALE GENOMIC DNA]</scope>
    <source>
        <strain evidence="3 4">KGMB01111</strain>
    </source>
</reference>
<evidence type="ECO:0000313" key="3">
    <source>
        <dbReference type="EMBL" id="RXS76113.1"/>
    </source>
</evidence>
<dbReference type="AlphaFoldDB" id="A0A4Q1RK41"/>
<keyword evidence="4" id="KW-1185">Reference proteome</keyword>
<evidence type="ECO:0000256" key="2">
    <source>
        <dbReference type="SAM" id="Phobius"/>
    </source>
</evidence>
<dbReference type="RefSeq" id="WP_129258634.1">
    <property type="nucleotide sequence ID" value="NZ_SDKC01000001.1"/>
</dbReference>